<dbReference type="Proteomes" id="UP001054945">
    <property type="component" value="Unassembled WGS sequence"/>
</dbReference>
<comment type="caution">
    <text evidence="1">The sequence shown here is derived from an EMBL/GenBank/DDBJ whole genome shotgun (WGS) entry which is preliminary data.</text>
</comment>
<dbReference type="AlphaFoldDB" id="A0AAV4XT59"/>
<dbReference type="EMBL" id="BPLR01018112">
    <property type="protein sequence ID" value="GIY97039.1"/>
    <property type="molecule type" value="Genomic_DNA"/>
</dbReference>
<evidence type="ECO:0000313" key="1">
    <source>
        <dbReference type="EMBL" id="GIY97039.1"/>
    </source>
</evidence>
<keyword evidence="2" id="KW-1185">Reference proteome</keyword>
<organism evidence="1 2">
    <name type="scientific">Caerostris extrusa</name>
    <name type="common">Bark spider</name>
    <name type="synonym">Caerostris bankana</name>
    <dbReference type="NCBI Taxonomy" id="172846"/>
    <lineage>
        <taxon>Eukaryota</taxon>
        <taxon>Metazoa</taxon>
        <taxon>Ecdysozoa</taxon>
        <taxon>Arthropoda</taxon>
        <taxon>Chelicerata</taxon>
        <taxon>Arachnida</taxon>
        <taxon>Araneae</taxon>
        <taxon>Araneomorphae</taxon>
        <taxon>Entelegynae</taxon>
        <taxon>Araneoidea</taxon>
        <taxon>Araneidae</taxon>
        <taxon>Caerostris</taxon>
    </lineage>
</organism>
<gene>
    <name evidence="1" type="primary">AVEN_258952_1</name>
    <name evidence="1" type="ORF">CEXT_198481</name>
</gene>
<name>A0AAV4XT59_CAEEX</name>
<reference evidence="1 2" key="1">
    <citation type="submission" date="2021-06" db="EMBL/GenBank/DDBJ databases">
        <title>Caerostris extrusa draft genome.</title>
        <authorList>
            <person name="Kono N."/>
            <person name="Arakawa K."/>
        </authorList>
    </citation>
    <scope>NUCLEOTIDE SEQUENCE [LARGE SCALE GENOMIC DNA]</scope>
</reference>
<evidence type="ECO:0000313" key="2">
    <source>
        <dbReference type="Proteomes" id="UP001054945"/>
    </source>
</evidence>
<protein>
    <submittedName>
        <fullName evidence="1">PDZ domain-containing protein</fullName>
    </submittedName>
</protein>
<proteinExistence type="predicted"/>
<accession>A0AAV4XT59</accession>
<sequence length="67" mass="7710">MFWTTNGSYGNDKFQDKNMPCPAMSPDKQAIGNDYAFDNPYFKDDEVDHVKNDDAEKANYVVNRGRI</sequence>